<evidence type="ECO:0000256" key="2">
    <source>
        <dbReference type="SAM" id="Phobius"/>
    </source>
</evidence>
<reference evidence="4" key="1">
    <citation type="journal article" date="2021" name="Front. Microbiol.">
        <title>Genomic Analysis of the 1-Aminocyclopropane-1-Carboxylate Deaminase-Producing Pseudomonas thivervalensis SC5 Reveals Its Multifaceted Roles in Soil and in Beneficial Interactions With Plants.</title>
        <authorList>
            <person name="Nascimento F.X."/>
            <person name="Uron P."/>
            <person name="Glick B.R."/>
            <person name="Giachini A."/>
            <person name="Rossi M.J."/>
        </authorList>
    </citation>
    <scope>NUCLEOTIDE SEQUENCE [LARGE SCALE GENOMIC DNA]</scope>
    <source>
        <strain evidence="4">PLM3</strain>
    </source>
</reference>
<accession>A0A2Z4ZE56</accession>
<dbReference type="Proteomes" id="UP000251666">
    <property type="component" value="Chromosome"/>
</dbReference>
<keyword evidence="2" id="KW-1133">Transmembrane helix</keyword>
<gene>
    <name evidence="3" type="ORF">CEQ51_19235</name>
</gene>
<feature type="region of interest" description="Disordered" evidence="1">
    <location>
        <begin position="31"/>
        <end position="50"/>
    </location>
</feature>
<keyword evidence="2" id="KW-0812">Transmembrane</keyword>
<evidence type="ECO:0000256" key="1">
    <source>
        <dbReference type="SAM" id="MobiDB-lite"/>
    </source>
</evidence>
<dbReference type="EMBL" id="CP022202">
    <property type="protein sequence ID" value="AXA62124.1"/>
    <property type="molecule type" value="Genomic_DNA"/>
</dbReference>
<organism evidence="3 4">
    <name type="scientific">Pseudomonas thivervalensis</name>
    <dbReference type="NCBI Taxonomy" id="86265"/>
    <lineage>
        <taxon>Bacteria</taxon>
        <taxon>Pseudomonadati</taxon>
        <taxon>Pseudomonadota</taxon>
        <taxon>Gammaproteobacteria</taxon>
        <taxon>Pseudomonadales</taxon>
        <taxon>Pseudomonadaceae</taxon>
        <taxon>Pseudomonas</taxon>
    </lineage>
</organism>
<dbReference type="KEGG" id="pthv:CE140_18685"/>
<evidence type="ECO:0000313" key="3">
    <source>
        <dbReference type="EMBL" id="AXA62124.1"/>
    </source>
</evidence>
<keyword evidence="2" id="KW-0472">Membrane</keyword>
<keyword evidence="4" id="KW-1185">Reference proteome</keyword>
<proteinExistence type="predicted"/>
<name>A0A2Z4ZE56_9PSED</name>
<sequence length="88" mass="9234">MISGTPSLSEVPSGGAEAFWLLLTGPASGLFKSDPPSGRNPKQPLPQKRIYTPSKSNVLGDFLRVVANLVNLSGVCLVASLGLSLKKR</sequence>
<evidence type="ECO:0000313" key="4">
    <source>
        <dbReference type="Proteomes" id="UP000251666"/>
    </source>
</evidence>
<protein>
    <submittedName>
        <fullName evidence="3">Uncharacterized protein</fullName>
    </submittedName>
</protein>
<dbReference type="AlphaFoldDB" id="A0A2Z4ZE56"/>
<feature type="transmembrane region" description="Helical" evidence="2">
    <location>
        <begin position="62"/>
        <end position="85"/>
    </location>
</feature>